<evidence type="ECO:0000313" key="3">
    <source>
        <dbReference type="Proteomes" id="UP001215598"/>
    </source>
</evidence>
<protein>
    <submittedName>
        <fullName evidence="2">Uncharacterized protein</fullName>
    </submittedName>
</protein>
<dbReference type="Gene3D" id="3.40.970.10">
    <property type="entry name" value="Ribonuclease H1, N-terminal domain"/>
    <property type="match status" value="1"/>
</dbReference>
<feature type="compositionally biased region" description="Polar residues" evidence="1">
    <location>
        <begin position="1"/>
        <end position="15"/>
    </location>
</feature>
<feature type="region of interest" description="Disordered" evidence="1">
    <location>
        <begin position="1"/>
        <end position="74"/>
    </location>
</feature>
<organism evidence="2 3">
    <name type="scientific">Mycena metata</name>
    <dbReference type="NCBI Taxonomy" id="1033252"/>
    <lineage>
        <taxon>Eukaryota</taxon>
        <taxon>Fungi</taxon>
        <taxon>Dikarya</taxon>
        <taxon>Basidiomycota</taxon>
        <taxon>Agaricomycotina</taxon>
        <taxon>Agaricomycetes</taxon>
        <taxon>Agaricomycetidae</taxon>
        <taxon>Agaricales</taxon>
        <taxon>Marasmiineae</taxon>
        <taxon>Mycenaceae</taxon>
        <taxon>Mycena</taxon>
    </lineage>
</organism>
<feature type="compositionally biased region" description="Low complexity" evidence="1">
    <location>
        <begin position="58"/>
        <end position="70"/>
    </location>
</feature>
<evidence type="ECO:0000256" key="1">
    <source>
        <dbReference type="SAM" id="MobiDB-lite"/>
    </source>
</evidence>
<keyword evidence="3" id="KW-1185">Reference proteome</keyword>
<dbReference type="InterPro" id="IPR037056">
    <property type="entry name" value="RNase_H1_N_sf"/>
</dbReference>
<sequence length="298" mass="31960">MTQHNQTPTRSQARFTSPLPHGSPVVYLSQDSSYLLPHRPASSATPTSTPAPPPSPVAAPTTAAPTTAAPMTDDRPCCPMPYFPDTGVDIRLHSQEAGKFFYVVKEGRVKGTYTSDAIATAQVKKYSGFSMRAVATYDAALAEWFQHCLDTHGAICPHAPKTTAESRSASPTPSLDSVDSYTSSQLSDVYDLGAGARRSCQTQATQVRGYGGTPSQPPPSTSSRPPVTMETRIFLPADESYALDEGKYWGVPGVLSTYSSRAEAVEAARRQGIARPNIWGHADKRIVDDFISSAMVSE</sequence>
<dbReference type="EMBL" id="JARKIB010000132">
    <property type="protein sequence ID" value="KAJ7734408.1"/>
    <property type="molecule type" value="Genomic_DNA"/>
</dbReference>
<feature type="region of interest" description="Disordered" evidence="1">
    <location>
        <begin position="161"/>
        <end position="180"/>
    </location>
</feature>
<feature type="region of interest" description="Disordered" evidence="1">
    <location>
        <begin position="201"/>
        <end position="227"/>
    </location>
</feature>
<comment type="caution">
    <text evidence="2">The sequence shown here is derived from an EMBL/GenBank/DDBJ whole genome shotgun (WGS) entry which is preliminary data.</text>
</comment>
<name>A0AAD7I3P2_9AGAR</name>
<feature type="compositionally biased region" description="Polar residues" evidence="1">
    <location>
        <begin position="163"/>
        <end position="180"/>
    </location>
</feature>
<dbReference type="Proteomes" id="UP001215598">
    <property type="component" value="Unassembled WGS sequence"/>
</dbReference>
<reference evidence="2" key="1">
    <citation type="submission" date="2023-03" db="EMBL/GenBank/DDBJ databases">
        <title>Massive genome expansion in bonnet fungi (Mycena s.s.) driven by repeated elements and novel gene families across ecological guilds.</title>
        <authorList>
            <consortium name="Lawrence Berkeley National Laboratory"/>
            <person name="Harder C.B."/>
            <person name="Miyauchi S."/>
            <person name="Viragh M."/>
            <person name="Kuo A."/>
            <person name="Thoen E."/>
            <person name="Andreopoulos B."/>
            <person name="Lu D."/>
            <person name="Skrede I."/>
            <person name="Drula E."/>
            <person name="Henrissat B."/>
            <person name="Morin E."/>
            <person name="Kohler A."/>
            <person name="Barry K."/>
            <person name="LaButti K."/>
            <person name="Morin E."/>
            <person name="Salamov A."/>
            <person name="Lipzen A."/>
            <person name="Mereny Z."/>
            <person name="Hegedus B."/>
            <person name="Baldrian P."/>
            <person name="Stursova M."/>
            <person name="Weitz H."/>
            <person name="Taylor A."/>
            <person name="Grigoriev I.V."/>
            <person name="Nagy L.G."/>
            <person name="Martin F."/>
            <person name="Kauserud H."/>
        </authorList>
    </citation>
    <scope>NUCLEOTIDE SEQUENCE</scope>
    <source>
        <strain evidence="2">CBHHK182m</strain>
    </source>
</reference>
<proteinExistence type="predicted"/>
<gene>
    <name evidence="2" type="ORF">B0H16DRAFT_1731757</name>
</gene>
<accession>A0AAD7I3P2</accession>
<evidence type="ECO:0000313" key="2">
    <source>
        <dbReference type="EMBL" id="KAJ7734408.1"/>
    </source>
</evidence>
<dbReference type="AlphaFoldDB" id="A0AAD7I3P2"/>